<feature type="compositionally biased region" description="Basic and acidic residues" evidence="1">
    <location>
        <begin position="50"/>
        <end position="61"/>
    </location>
</feature>
<reference evidence="3" key="1">
    <citation type="submission" date="2011-12" db="EMBL/GenBank/DDBJ databases">
        <authorList>
            <consortium name="The Broad Institute Genome Sequencing Platform"/>
            <person name="Russ C."/>
            <person name="Tyler B."/>
            <person name="Panabieres F."/>
            <person name="Shan W."/>
            <person name="Tripathy S."/>
            <person name="Grunwald N."/>
            <person name="Machado M."/>
            <person name="Young S.K."/>
            <person name="Zeng Q."/>
            <person name="Gargeya S."/>
            <person name="Fitzgerald M."/>
            <person name="Haas B."/>
            <person name="Abouelleil A."/>
            <person name="Alvarado L."/>
            <person name="Arachchi H.M."/>
            <person name="Berlin A."/>
            <person name="Chapman S.B."/>
            <person name="Gearin G."/>
            <person name="Goldberg J."/>
            <person name="Griggs A."/>
            <person name="Gujja S."/>
            <person name="Hansen M."/>
            <person name="Heiman D."/>
            <person name="Howarth C."/>
            <person name="Larimer J."/>
            <person name="Lui A."/>
            <person name="MacDonald P.J.P."/>
            <person name="McCowen C."/>
            <person name="Montmayeur A."/>
            <person name="Murphy C."/>
            <person name="Neiman D."/>
            <person name="Pearson M."/>
            <person name="Priest M."/>
            <person name="Roberts A."/>
            <person name="Saif S."/>
            <person name="Shea T."/>
            <person name="Sisk P."/>
            <person name="Stolte C."/>
            <person name="Sykes S."/>
            <person name="Wortman J."/>
            <person name="Nusbaum C."/>
            <person name="Birren B."/>
        </authorList>
    </citation>
    <scope>NUCLEOTIDE SEQUENCE [LARGE SCALE GENOMIC DNA]</scope>
    <source>
        <strain evidence="3">INRA-310</strain>
    </source>
</reference>
<dbReference type="RefSeq" id="XP_008892661.1">
    <property type="nucleotide sequence ID" value="XM_008894413.1"/>
</dbReference>
<accession>W2RCT6</accession>
<name>W2RCT6_PHYN3</name>
<gene>
    <name evidence="2" type="ORF">PPTG_20980</name>
</gene>
<evidence type="ECO:0000256" key="1">
    <source>
        <dbReference type="SAM" id="MobiDB-lite"/>
    </source>
</evidence>
<sequence length="67" mass="7876">MTKVGYEDRRNYERRGVTPRMDRMANKARLPWGLPDHMAGSYARGGEMMATEKAERTEYQRRRGVQV</sequence>
<dbReference type="GeneID" id="20189579"/>
<organism evidence="2 3">
    <name type="scientific">Phytophthora nicotianae (strain INRA-310)</name>
    <name type="common">Phytophthora parasitica</name>
    <dbReference type="NCBI Taxonomy" id="761204"/>
    <lineage>
        <taxon>Eukaryota</taxon>
        <taxon>Sar</taxon>
        <taxon>Stramenopiles</taxon>
        <taxon>Oomycota</taxon>
        <taxon>Peronosporomycetes</taxon>
        <taxon>Peronosporales</taxon>
        <taxon>Peronosporaceae</taxon>
        <taxon>Phytophthora</taxon>
    </lineage>
</organism>
<proteinExistence type="predicted"/>
<dbReference type="AlphaFoldDB" id="W2RCT6"/>
<reference evidence="2 3" key="2">
    <citation type="submission" date="2013-11" db="EMBL/GenBank/DDBJ databases">
        <title>The Genome Sequence of Phytophthora parasitica INRA-310.</title>
        <authorList>
            <consortium name="The Broad Institute Genomics Platform"/>
            <person name="Russ C."/>
            <person name="Tyler B."/>
            <person name="Panabieres F."/>
            <person name="Shan W."/>
            <person name="Tripathy S."/>
            <person name="Grunwald N."/>
            <person name="Machado M."/>
            <person name="Johnson C.S."/>
            <person name="Arredondo F."/>
            <person name="Hong C."/>
            <person name="Coffey M."/>
            <person name="Young S.K."/>
            <person name="Zeng Q."/>
            <person name="Gargeya S."/>
            <person name="Fitzgerald M."/>
            <person name="Abouelleil A."/>
            <person name="Alvarado L."/>
            <person name="Chapman S.B."/>
            <person name="Gainer-Dewar J."/>
            <person name="Goldberg J."/>
            <person name="Griggs A."/>
            <person name="Gujja S."/>
            <person name="Hansen M."/>
            <person name="Howarth C."/>
            <person name="Imamovic A."/>
            <person name="Ireland A."/>
            <person name="Larimer J."/>
            <person name="McCowan C."/>
            <person name="Murphy C."/>
            <person name="Pearson M."/>
            <person name="Poon T.W."/>
            <person name="Priest M."/>
            <person name="Roberts A."/>
            <person name="Saif S."/>
            <person name="Shea T."/>
            <person name="Sykes S."/>
            <person name="Wortman J."/>
            <person name="Nusbaum C."/>
            <person name="Birren B."/>
        </authorList>
    </citation>
    <scope>NUCLEOTIDE SEQUENCE [LARGE SCALE GENOMIC DNA]</scope>
    <source>
        <strain evidence="2 3">INRA-310</strain>
    </source>
</reference>
<evidence type="ECO:0000313" key="2">
    <source>
        <dbReference type="EMBL" id="ETN23233.1"/>
    </source>
</evidence>
<feature type="region of interest" description="Disordered" evidence="1">
    <location>
        <begin position="48"/>
        <end position="67"/>
    </location>
</feature>
<protein>
    <submittedName>
        <fullName evidence="2">Uncharacterized protein</fullName>
    </submittedName>
</protein>
<dbReference type="Proteomes" id="UP000018817">
    <property type="component" value="Unassembled WGS sequence"/>
</dbReference>
<dbReference type="EMBL" id="KI669562">
    <property type="protein sequence ID" value="ETN23233.1"/>
    <property type="molecule type" value="Genomic_DNA"/>
</dbReference>
<dbReference type="VEuPathDB" id="FungiDB:PPTG_20980"/>
<evidence type="ECO:0000313" key="3">
    <source>
        <dbReference type="Proteomes" id="UP000018817"/>
    </source>
</evidence>